<dbReference type="CDD" id="cd01168">
    <property type="entry name" value="adenosine_kinase"/>
    <property type="match status" value="1"/>
</dbReference>
<evidence type="ECO:0000256" key="7">
    <source>
        <dbReference type="ARBA" id="ARBA00022741"/>
    </source>
</evidence>
<gene>
    <name evidence="13" type="ORF">IWQ60_005016</name>
</gene>
<evidence type="ECO:0000256" key="6">
    <source>
        <dbReference type="ARBA" id="ARBA00022726"/>
    </source>
</evidence>
<dbReference type="GO" id="GO:0005634">
    <property type="term" value="C:nucleus"/>
    <property type="evidence" value="ECO:0007669"/>
    <property type="project" value="TreeGrafter"/>
</dbReference>
<keyword evidence="7 11" id="KW-0547">Nucleotide-binding</keyword>
<dbReference type="PANTHER" id="PTHR45769:SF3">
    <property type="entry name" value="ADENOSINE KINASE"/>
    <property type="match status" value="1"/>
</dbReference>
<dbReference type="InterPro" id="IPR001805">
    <property type="entry name" value="Adenokinase"/>
</dbReference>
<keyword evidence="9 11" id="KW-0067">ATP-binding</keyword>
<keyword evidence="5 11" id="KW-0808">Transferase</keyword>
<feature type="active site" description="Proton acceptor" evidence="10">
    <location>
        <position position="307"/>
    </location>
</feature>
<accession>A0A9W8AEV5</accession>
<keyword evidence="8 11" id="KW-0418">Kinase</keyword>
<keyword evidence="11" id="KW-0460">Magnesium</keyword>
<dbReference type="Pfam" id="PF00294">
    <property type="entry name" value="PfkB"/>
    <property type="match status" value="1"/>
</dbReference>
<dbReference type="Proteomes" id="UP001150569">
    <property type="component" value="Unassembled WGS sequence"/>
</dbReference>
<dbReference type="InterPro" id="IPR029056">
    <property type="entry name" value="Ribokinase-like"/>
</dbReference>
<dbReference type="GO" id="GO:0006166">
    <property type="term" value="P:purine ribonucleoside salvage"/>
    <property type="evidence" value="ECO:0007669"/>
    <property type="project" value="UniProtKB-KW"/>
</dbReference>
<evidence type="ECO:0000256" key="9">
    <source>
        <dbReference type="ARBA" id="ARBA00022840"/>
    </source>
</evidence>
<dbReference type="SUPFAM" id="SSF53613">
    <property type="entry name" value="Ribokinase-like"/>
    <property type="match status" value="1"/>
</dbReference>
<evidence type="ECO:0000313" key="13">
    <source>
        <dbReference type="EMBL" id="KAJ1924724.1"/>
    </source>
</evidence>
<evidence type="ECO:0000256" key="11">
    <source>
        <dbReference type="RuleBase" id="RU368116"/>
    </source>
</evidence>
<dbReference type="FunFam" id="3.40.1190.20:FF:000014">
    <property type="entry name" value="ADO1p Adenosine kinase"/>
    <property type="match status" value="1"/>
</dbReference>
<dbReference type="GO" id="GO:0006144">
    <property type="term" value="P:purine nucleobase metabolic process"/>
    <property type="evidence" value="ECO:0007669"/>
    <property type="project" value="TreeGrafter"/>
</dbReference>
<reference evidence="13" key="1">
    <citation type="submission" date="2022-07" db="EMBL/GenBank/DDBJ databases">
        <title>Phylogenomic reconstructions and comparative analyses of Kickxellomycotina fungi.</title>
        <authorList>
            <person name="Reynolds N.K."/>
            <person name="Stajich J.E."/>
            <person name="Barry K."/>
            <person name="Grigoriev I.V."/>
            <person name="Crous P."/>
            <person name="Smith M.E."/>
        </authorList>
    </citation>
    <scope>NUCLEOTIDE SEQUENCE</scope>
    <source>
        <strain evidence="13">RSA 861</strain>
    </source>
</reference>
<comment type="cofactor">
    <cofactor evidence="1 11">
        <name>Mg(2+)</name>
        <dbReference type="ChEBI" id="CHEBI:18420"/>
    </cofactor>
</comment>
<dbReference type="GO" id="GO:0005524">
    <property type="term" value="F:ATP binding"/>
    <property type="evidence" value="ECO:0007669"/>
    <property type="project" value="UniProtKB-UniRule"/>
</dbReference>
<evidence type="ECO:0000256" key="1">
    <source>
        <dbReference type="ARBA" id="ARBA00001946"/>
    </source>
</evidence>
<dbReference type="AlphaFoldDB" id="A0A9W8AEV5"/>
<evidence type="ECO:0000259" key="12">
    <source>
        <dbReference type="Pfam" id="PF00294"/>
    </source>
</evidence>
<dbReference type="Gene3D" id="3.40.1190.20">
    <property type="match status" value="1"/>
</dbReference>
<dbReference type="Gene3D" id="3.30.1110.10">
    <property type="match status" value="1"/>
</dbReference>
<dbReference type="EMBL" id="JANBPT010000257">
    <property type="protein sequence ID" value="KAJ1924724.1"/>
    <property type="molecule type" value="Genomic_DNA"/>
</dbReference>
<evidence type="ECO:0000256" key="4">
    <source>
        <dbReference type="ARBA" id="ARBA00012119"/>
    </source>
</evidence>
<organism evidence="13 14">
    <name type="scientific">Tieghemiomyces parasiticus</name>
    <dbReference type="NCBI Taxonomy" id="78921"/>
    <lineage>
        <taxon>Eukaryota</taxon>
        <taxon>Fungi</taxon>
        <taxon>Fungi incertae sedis</taxon>
        <taxon>Zoopagomycota</taxon>
        <taxon>Kickxellomycotina</taxon>
        <taxon>Dimargaritomycetes</taxon>
        <taxon>Dimargaritales</taxon>
        <taxon>Dimargaritaceae</taxon>
        <taxon>Tieghemiomyces</taxon>
    </lineage>
</organism>
<comment type="similarity">
    <text evidence="3 11">Belongs to the carbohydrate kinase PfkB family.</text>
</comment>
<evidence type="ECO:0000256" key="8">
    <source>
        <dbReference type="ARBA" id="ARBA00022777"/>
    </source>
</evidence>
<dbReference type="PROSITE" id="PS00584">
    <property type="entry name" value="PFKB_KINASES_2"/>
    <property type="match status" value="1"/>
</dbReference>
<dbReference type="PRINTS" id="PR00989">
    <property type="entry name" value="ADENOKINASE"/>
</dbReference>
<name>A0A9W8AEV5_9FUNG</name>
<keyword evidence="14" id="KW-1185">Reference proteome</keyword>
<keyword evidence="6 11" id="KW-0660">Purine salvage</keyword>
<dbReference type="InterPro" id="IPR002173">
    <property type="entry name" value="Carboh/pur_kinase_PfkB_CS"/>
</dbReference>
<evidence type="ECO:0000256" key="5">
    <source>
        <dbReference type="ARBA" id="ARBA00022679"/>
    </source>
</evidence>
<dbReference type="GO" id="GO:0004001">
    <property type="term" value="F:adenosine kinase activity"/>
    <property type="evidence" value="ECO:0007669"/>
    <property type="project" value="UniProtKB-UniRule"/>
</dbReference>
<evidence type="ECO:0000256" key="2">
    <source>
        <dbReference type="ARBA" id="ARBA00004801"/>
    </source>
</evidence>
<comment type="catalytic activity">
    <reaction evidence="11">
        <text>adenosine + ATP = AMP + ADP + H(+)</text>
        <dbReference type="Rhea" id="RHEA:20824"/>
        <dbReference type="ChEBI" id="CHEBI:15378"/>
        <dbReference type="ChEBI" id="CHEBI:16335"/>
        <dbReference type="ChEBI" id="CHEBI:30616"/>
        <dbReference type="ChEBI" id="CHEBI:456215"/>
        <dbReference type="ChEBI" id="CHEBI:456216"/>
        <dbReference type="EC" id="2.7.1.20"/>
    </reaction>
</comment>
<sequence>MSASDNQNLKGAIVGMCNPLLDICADVDTDFLKKYVRRYGLKANDAILASEEHVPLFDDMVKKYTVKYIAGGAGQNALRGAQRLLPAGATTFIGCISNDKYGQEITNAAKKDGLKPLYMIDEAKPTGTCALLITGTDRSLVANLAAANSYDVKHLRQPENWSSIEAAQYYYITGFFLTVSPASIMEVAKHAHAQGKTFMMNVSAPFTPEFYKANWEEVMPYVDVLFGNETEAEAWSKNFGYETSDLSQIARRIADLPKLNAAKPRTVIITHGDKATLVAVQGQADVTTFPVNPVPKAEIVDTNGAGDAFVAGFLGQYVQGKPLSTSVECGHWLASQVIRESGASYPDKLAHFEA</sequence>
<dbReference type="GO" id="GO:0005829">
    <property type="term" value="C:cytosol"/>
    <property type="evidence" value="ECO:0007669"/>
    <property type="project" value="TreeGrafter"/>
</dbReference>
<comment type="pathway">
    <text evidence="2 11">Purine metabolism; AMP biosynthesis via salvage pathway; AMP from adenosine: step 1/1.</text>
</comment>
<proteinExistence type="inferred from homology"/>
<protein>
    <recommendedName>
        <fullName evidence="4 11">Adenosine kinase</fullName>
        <shortName evidence="11">AK</shortName>
        <ecNumber evidence="4 11">2.7.1.20</ecNumber>
    </recommendedName>
    <alternativeName>
        <fullName evidence="11">Adenosine 5'-phosphotransferase</fullName>
    </alternativeName>
</protein>
<dbReference type="EC" id="2.7.1.20" evidence="4 11"/>
<dbReference type="InterPro" id="IPR011611">
    <property type="entry name" value="PfkB_dom"/>
</dbReference>
<evidence type="ECO:0000256" key="3">
    <source>
        <dbReference type="ARBA" id="ARBA00010688"/>
    </source>
</evidence>
<feature type="domain" description="Carbohydrate kinase PfkB" evidence="12">
    <location>
        <begin position="37"/>
        <end position="346"/>
    </location>
</feature>
<comment type="caution">
    <text evidence="13">The sequence shown here is derived from an EMBL/GenBank/DDBJ whole genome shotgun (WGS) entry which is preliminary data.</text>
</comment>
<evidence type="ECO:0000256" key="10">
    <source>
        <dbReference type="PIRSR" id="PIRSR601805-1"/>
    </source>
</evidence>
<evidence type="ECO:0000313" key="14">
    <source>
        <dbReference type="Proteomes" id="UP001150569"/>
    </source>
</evidence>
<dbReference type="GO" id="GO:0044209">
    <property type="term" value="P:AMP salvage"/>
    <property type="evidence" value="ECO:0007669"/>
    <property type="project" value="UniProtKB-UniRule"/>
</dbReference>
<dbReference type="PANTHER" id="PTHR45769">
    <property type="entry name" value="ADENOSINE KINASE"/>
    <property type="match status" value="1"/>
</dbReference>
<dbReference type="OrthoDB" id="432447at2759"/>
<comment type="function">
    <text evidence="11">ATP dependent phosphorylation of adenosine and other related nucleoside analogs to monophosphate derivatives.</text>
</comment>